<dbReference type="GO" id="GO:0005737">
    <property type="term" value="C:cytoplasm"/>
    <property type="evidence" value="ECO:0007669"/>
    <property type="project" value="UniProtKB-SubCell"/>
</dbReference>
<sequence>MPSFTTRPATEKDFAAILRLDQSSNPYPWSDALIEEALASRFNWLVEQNTGTSEARVVAWLTASMLLEQSELELIVVDQTQRRQGLGRKLLETWIEQMVAKGVLECLLEVRESNLGAIHLYRSLGFIEVGRRKNYYATEQGKEAACLFTLTI</sequence>
<evidence type="ECO:0000313" key="7">
    <source>
        <dbReference type="EMBL" id="REG82439.1"/>
    </source>
</evidence>
<dbReference type="Pfam" id="PF00583">
    <property type="entry name" value="Acetyltransf_1"/>
    <property type="match status" value="1"/>
</dbReference>
<comment type="caution">
    <text evidence="7">The sequence shown here is derived from an EMBL/GenBank/DDBJ whole genome shotgun (WGS) entry which is preliminary data.</text>
</comment>
<dbReference type="EC" id="2.3.1.266" evidence="5"/>
<dbReference type="PANTHER" id="PTHR43420">
    <property type="entry name" value="ACETYLTRANSFERASE"/>
    <property type="match status" value="1"/>
</dbReference>
<comment type="subcellular location">
    <subcellularLocation>
        <location evidence="5">Cytoplasm</location>
    </subcellularLocation>
</comment>
<organism evidence="7 8">
    <name type="scientific">Marinomonas pollencensis</name>
    <dbReference type="NCBI Taxonomy" id="491954"/>
    <lineage>
        <taxon>Bacteria</taxon>
        <taxon>Pseudomonadati</taxon>
        <taxon>Pseudomonadota</taxon>
        <taxon>Gammaproteobacteria</taxon>
        <taxon>Oceanospirillales</taxon>
        <taxon>Oceanospirillaceae</taxon>
        <taxon>Marinomonas</taxon>
    </lineage>
</organism>
<keyword evidence="4" id="KW-0012">Acyltransferase</keyword>
<dbReference type="EMBL" id="QUNG01000009">
    <property type="protein sequence ID" value="REG82439.1"/>
    <property type="molecule type" value="Genomic_DNA"/>
</dbReference>
<protein>
    <recommendedName>
        <fullName evidence="5">[Ribosomal protein bS18]-alanine N-acetyltransferase</fullName>
        <ecNumber evidence="5">2.3.1.266</ecNumber>
    </recommendedName>
</protein>
<dbReference type="PANTHER" id="PTHR43420:SF51">
    <property type="entry name" value="PEPTIDYL-LYSINE N-ACETYLTRANSFERASE YIAC"/>
    <property type="match status" value="1"/>
</dbReference>
<keyword evidence="8" id="KW-1185">Reference proteome</keyword>
<comment type="function">
    <text evidence="5">Acetylates the N-terminal alanine of ribosomal protein bS18.</text>
</comment>
<dbReference type="CDD" id="cd04301">
    <property type="entry name" value="NAT_SF"/>
    <property type="match status" value="1"/>
</dbReference>
<dbReference type="Gene3D" id="3.40.630.30">
    <property type="match status" value="1"/>
</dbReference>
<dbReference type="RefSeq" id="WP_245959162.1">
    <property type="nucleotide sequence ID" value="NZ_QUNG01000009.1"/>
</dbReference>
<keyword evidence="3 7" id="KW-0808">Transferase</keyword>
<evidence type="ECO:0000256" key="4">
    <source>
        <dbReference type="ARBA" id="ARBA00023315"/>
    </source>
</evidence>
<dbReference type="InterPro" id="IPR016181">
    <property type="entry name" value="Acyl_CoA_acyltransferase"/>
</dbReference>
<keyword evidence="2 5" id="KW-0963">Cytoplasm</keyword>
<evidence type="ECO:0000313" key="8">
    <source>
        <dbReference type="Proteomes" id="UP000256542"/>
    </source>
</evidence>
<accession>A0A3E0DID0</accession>
<evidence type="ECO:0000256" key="3">
    <source>
        <dbReference type="ARBA" id="ARBA00022679"/>
    </source>
</evidence>
<dbReference type="SUPFAM" id="SSF55729">
    <property type="entry name" value="Acyl-CoA N-acyltransferases (Nat)"/>
    <property type="match status" value="1"/>
</dbReference>
<dbReference type="NCBIfam" id="TIGR01575">
    <property type="entry name" value="rimI"/>
    <property type="match status" value="1"/>
</dbReference>
<proteinExistence type="inferred from homology"/>
<dbReference type="InterPro" id="IPR006464">
    <property type="entry name" value="AcTrfase_RimI/Ard1"/>
</dbReference>
<feature type="domain" description="N-acetyltransferase" evidence="6">
    <location>
        <begin position="4"/>
        <end position="152"/>
    </location>
</feature>
<evidence type="ECO:0000256" key="2">
    <source>
        <dbReference type="ARBA" id="ARBA00022490"/>
    </source>
</evidence>
<gene>
    <name evidence="7" type="ORF">DFP81_10998</name>
</gene>
<comment type="similarity">
    <text evidence="1 5">Belongs to the acetyltransferase family. RimI subfamily.</text>
</comment>
<name>A0A3E0DID0_9GAMM</name>
<evidence type="ECO:0000256" key="5">
    <source>
        <dbReference type="RuleBase" id="RU363094"/>
    </source>
</evidence>
<evidence type="ECO:0000256" key="1">
    <source>
        <dbReference type="ARBA" id="ARBA00005395"/>
    </source>
</evidence>
<evidence type="ECO:0000259" key="6">
    <source>
        <dbReference type="PROSITE" id="PS51186"/>
    </source>
</evidence>
<dbReference type="GO" id="GO:0008999">
    <property type="term" value="F:protein-N-terminal-alanine acetyltransferase activity"/>
    <property type="evidence" value="ECO:0007669"/>
    <property type="project" value="UniProtKB-EC"/>
</dbReference>
<dbReference type="InterPro" id="IPR050680">
    <property type="entry name" value="YpeA/RimI_acetyltransf"/>
</dbReference>
<dbReference type="InterPro" id="IPR000182">
    <property type="entry name" value="GNAT_dom"/>
</dbReference>
<dbReference type="PROSITE" id="PS51186">
    <property type="entry name" value="GNAT"/>
    <property type="match status" value="1"/>
</dbReference>
<reference evidence="7 8" key="1">
    <citation type="submission" date="2018-08" db="EMBL/GenBank/DDBJ databases">
        <title>Genomic Encyclopedia of Type Strains, Phase III (KMG-III): the genomes of soil and plant-associated and newly described type strains.</title>
        <authorList>
            <person name="Whitman W."/>
        </authorList>
    </citation>
    <scope>NUCLEOTIDE SEQUENCE [LARGE SCALE GENOMIC DNA]</scope>
    <source>
        <strain evidence="7 8">CECT 7375</strain>
    </source>
</reference>
<dbReference type="AlphaFoldDB" id="A0A3E0DID0"/>
<comment type="catalytic activity">
    <reaction evidence="5">
        <text>N-terminal L-alanyl-[ribosomal protein bS18] + acetyl-CoA = N-terminal N(alpha)-acetyl-L-alanyl-[ribosomal protein bS18] + CoA + H(+)</text>
        <dbReference type="Rhea" id="RHEA:43756"/>
        <dbReference type="Rhea" id="RHEA-COMP:10676"/>
        <dbReference type="Rhea" id="RHEA-COMP:10677"/>
        <dbReference type="ChEBI" id="CHEBI:15378"/>
        <dbReference type="ChEBI" id="CHEBI:57287"/>
        <dbReference type="ChEBI" id="CHEBI:57288"/>
        <dbReference type="ChEBI" id="CHEBI:64718"/>
        <dbReference type="ChEBI" id="CHEBI:83683"/>
        <dbReference type="EC" id="2.3.1.266"/>
    </reaction>
</comment>
<dbReference type="Proteomes" id="UP000256542">
    <property type="component" value="Unassembled WGS sequence"/>
</dbReference>